<keyword evidence="2" id="KW-0012">Acyltransferase</keyword>
<evidence type="ECO:0000256" key="2">
    <source>
        <dbReference type="ARBA" id="ARBA00023315"/>
    </source>
</evidence>
<dbReference type="Proteomes" id="UP000295110">
    <property type="component" value="Unassembled WGS sequence"/>
</dbReference>
<evidence type="ECO:0000256" key="4">
    <source>
        <dbReference type="ARBA" id="ARBA00051334"/>
    </source>
</evidence>
<dbReference type="PROSITE" id="PS51186">
    <property type="entry name" value="GNAT"/>
    <property type="match status" value="1"/>
</dbReference>
<name>A0A4R3V2I6_ROSSA</name>
<dbReference type="FunFam" id="3.40.630.30:FF:000026">
    <property type="entry name" value="Phosphinothricin acetyltransferase"/>
    <property type="match status" value="1"/>
</dbReference>
<proteinExistence type="predicted"/>
<sequence length="173" mass="19190">MEFIACTLEAHGDAILDIFNEAILNSTALYDYKPRPRESMDGWFRTKQANGFPVIGAVDEQGRLLGFASYGSFRAFPAYKYTVEHSVYVHKDQRGKGLGLLLMERLIAAARQQQLHVMVGAIDIANQGSIALHRKLGFVHSGTIGQAAFKFGRWLDLGFYQLVLDTPAQPVDG</sequence>
<evidence type="ECO:0000256" key="3">
    <source>
        <dbReference type="ARBA" id="ARBA00050603"/>
    </source>
</evidence>
<dbReference type="Pfam" id="PF00583">
    <property type="entry name" value="Acetyltransf_1"/>
    <property type="match status" value="1"/>
</dbReference>
<keyword evidence="7" id="KW-1185">Reference proteome</keyword>
<dbReference type="Gene3D" id="3.40.630.30">
    <property type="match status" value="1"/>
</dbReference>
<dbReference type="EMBL" id="SMBU01000011">
    <property type="protein sequence ID" value="TCU97387.1"/>
    <property type="molecule type" value="Genomic_DNA"/>
</dbReference>
<dbReference type="GO" id="GO:0016747">
    <property type="term" value="F:acyltransferase activity, transferring groups other than amino-acyl groups"/>
    <property type="evidence" value="ECO:0007669"/>
    <property type="project" value="InterPro"/>
</dbReference>
<dbReference type="OrthoDB" id="5459937at2"/>
<comment type="caution">
    <text evidence="6">The sequence shown here is derived from an EMBL/GenBank/DDBJ whole genome shotgun (WGS) entry which is preliminary data.</text>
</comment>
<comment type="catalytic activity">
    <reaction evidence="4">
        <text>L-methionine sulfone + acetyl-CoA = N-acetyl-L-methionine sulfone + CoA + H(+)</text>
        <dbReference type="Rhea" id="RHEA:47656"/>
        <dbReference type="ChEBI" id="CHEBI:15378"/>
        <dbReference type="ChEBI" id="CHEBI:57287"/>
        <dbReference type="ChEBI" id="CHEBI:57288"/>
        <dbReference type="ChEBI" id="CHEBI:87824"/>
        <dbReference type="ChEBI" id="CHEBI:87825"/>
    </reaction>
</comment>
<accession>A0A4R3V2I6</accession>
<feature type="domain" description="N-acetyltransferase" evidence="5">
    <location>
        <begin position="1"/>
        <end position="167"/>
    </location>
</feature>
<organism evidence="6 7">
    <name type="scientific">Roseateles saccharophilus</name>
    <name type="common">Pseudomonas saccharophila</name>
    <dbReference type="NCBI Taxonomy" id="304"/>
    <lineage>
        <taxon>Bacteria</taxon>
        <taxon>Pseudomonadati</taxon>
        <taxon>Pseudomonadota</taxon>
        <taxon>Betaproteobacteria</taxon>
        <taxon>Burkholderiales</taxon>
        <taxon>Sphaerotilaceae</taxon>
        <taxon>Roseateles</taxon>
    </lineage>
</organism>
<reference evidence="6 7" key="1">
    <citation type="submission" date="2019-03" db="EMBL/GenBank/DDBJ databases">
        <title>Genomic Encyclopedia of Type Strains, Phase IV (KMG-IV): sequencing the most valuable type-strain genomes for metagenomic binning, comparative biology and taxonomic classification.</title>
        <authorList>
            <person name="Goeker M."/>
        </authorList>
    </citation>
    <scope>NUCLEOTIDE SEQUENCE [LARGE SCALE GENOMIC DNA]</scope>
    <source>
        <strain evidence="6 7">DSM 654</strain>
    </source>
</reference>
<gene>
    <name evidence="6" type="ORF">EV671_101162</name>
</gene>
<dbReference type="RefSeq" id="WP_132571473.1">
    <property type="nucleotide sequence ID" value="NZ_CBCSGL010000053.1"/>
</dbReference>
<dbReference type="SUPFAM" id="SSF55729">
    <property type="entry name" value="Acyl-CoA N-acyltransferases (Nat)"/>
    <property type="match status" value="1"/>
</dbReference>
<evidence type="ECO:0000313" key="7">
    <source>
        <dbReference type="Proteomes" id="UP000295110"/>
    </source>
</evidence>
<comment type="catalytic activity">
    <reaction evidence="3">
        <text>L-methionine sulfoximine + acetyl-CoA = N-acetyl-L-methionine sulfoximine + CoA + H(+)</text>
        <dbReference type="Rhea" id="RHEA:47660"/>
        <dbReference type="ChEBI" id="CHEBI:15378"/>
        <dbReference type="ChEBI" id="CHEBI:57287"/>
        <dbReference type="ChEBI" id="CHEBI:57288"/>
        <dbReference type="ChEBI" id="CHEBI:87826"/>
        <dbReference type="ChEBI" id="CHEBI:87827"/>
    </reaction>
</comment>
<keyword evidence="1 6" id="KW-0808">Transferase</keyword>
<protein>
    <submittedName>
        <fullName evidence="6">Phosphinothricin acetyltransferase</fullName>
    </submittedName>
</protein>
<dbReference type="AlphaFoldDB" id="A0A4R3V2I6"/>
<dbReference type="PANTHER" id="PTHR43072:SF23">
    <property type="entry name" value="UPF0039 PROTEIN C11D3.02C"/>
    <property type="match status" value="1"/>
</dbReference>
<dbReference type="PANTHER" id="PTHR43072">
    <property type="entry name" value="N-ACETYLTRANSFERASE"/>
    <property type="match status" value="1"/>
</dbReference>
<dbReference type="CDD" id="cd04301">
    <property type="entry name" value="NAT_SF"/>
    <property type="match status" value="1"/>
</dbReference>
<evidence type="ECO:0000256" key="1">
    <source>
        <dbReference type="ARBA" id="ARBA00022679"/>
    </source>
</evidence>
<evidence type="ECO:0000259" key="5">
    <source>
        <dbReference type="PROSITE" id="PS51186"/>
    </source>
</evidence>
<dbReference type="InterPro" id="IPR016181">
    <property type="entry name" value="Acyl_CoA_acyltransferase"/>
</dbReference>
<evidence type="ECO:0000313" key="6">
    <source>
        <dbReference type="EMBL" id="TCU97387.1"/>
    </source>
</evidence>
<dbReference type="InterPro" id="IPR000182">
    <property type="entry name" value="GNAT_dom"/>
</dbReference>